<keyword evidence="8 13" id="KW-0274">FAD</keyword>
<comment type="subcellular location">
    <subcellularLocation>
        <location evidence="13">Cytoplasm</location>
    </subcellularLocation>
</comment>
<comment type="caution">
    <text evidence="16">The sequence shown here is derived from an EMBL/GenBank/DDBJ whole genome shotgun (WGS) entry which is preliminary data.</text>
</comment>
<dbReference type="SUPFAM" id="SSF51905">
    <property type="entry name" value="FAD/NAD(P)-binding domain"/>
    <property type="match status" value="1"/>
</dbReference>
<evidence type="ECO:0000256" key="13">
    <source>
        <dbReference type="RuleBase" id="RU362049"/>
    </source>
</evidence>
<keyword evidence="7 13" id="KW-0662">Pyridine nucleotide biosynthesis</keyword>
<comment type="cofactor">
    <cofactor evidence="1 13">
        <name>FAD</name>
        <dbReference type="ChEBI" id="CHEBI:57692"/>
    </cofactor>
</comment>
<keyword evidence="9 13" id="KW-0560">Oxidoreductase</keyword>
<dbReference type="Gene3D" id="3.90.700.10">
    <property type="entry name" value="Succinate dehydrogenase/fumarate reductase flavoprotein, catalytic domain"/>
    <property type="match status" value="1"/>
</dbReference>
<gene>
    <name evidence="16" type="ORF">GCM10010170_095800</name>
</gene>
<dbReference type="Gene3D" id="1.20.58.100">
    <property type="entry name" value="Fumarate reductase/succinate dehydrogenase flavoprotein-like, C-terminal domain"/>
    <property type="match status" value="1"/>
</dbReference>
<comment type="similarity">
    <text evidence="3 13">Belongs to the FAD-dependent oxidoreductase 2 family. NadB subfamily.</text>
</comment>
<evidence type="ECO:0000256" key="9">
    <source>
        <dbReference type="ARBA" id="ARBA00023002"/>
    </source>
</evidence>
<comment type="pathway">
    <text evidence="2 13">Cofactor biosynthesis; NAD(+) biosynthesis; iminoaspartate from L-aspartate (oxidase route): step 1/1.</text>
</comment>
<evidence type="ECO:0000256" key="3">
    <source>
        <dbReference type="ARBA" id="ARBA00008562"/>
    </source>
</evidence>
<feature type="domain" description="FAD-dependent oxidoreductase 2 FAD-binding" evidence="14">
    <location>
        <begin position="22"/>
        <end position="401"/>
    </location>
</feature>
<dbReference type="InterPro" id="IPR037099">
    <property type="entry name" value="Fum_R/Succ_DH_flav-like_C_sf"/>
</dbReference>
<comment type="catalytic activity">
    <reaction evidence="11">
        <text>L-aspartate + O2 = iminosuccinate + H2O2</text>
        <dbReference type="Rhea" id="RHEA:25876"/>
        <dbReference type="ChEBI" id="CHEBI:15379"/>
        <dbReference type="ChEBI" id="CHEBI:16240"/>
        <dbReference type="ChEBI" id="CHEBI:29991"/>
        <dbReference type="ChEBI" id="CHEBI:77875"/>
        <dbReference type="EC" id="1.4.3.16"/>
    </reaction>
    <physiologicalReaction direction="left-to-right" evidence="11">
        <dbReference type="Rhea" id="RHEA:25877"/>
    </physiologicalReaction>
</comment>
<proteinExistence type="inferred from homology"/>
<evidence type="ECO:0000256" key="4">
    <source>
        <dbReference type="ARBA" id="ARBA00012173"/>
    </source>
</evidence>
<dbReference type="PRINTS" id="PR00368">
    <property type="entry name" value="FADPNR"/>
</dbReference>
<dbReference type="RefSeq" id="WP_344619393.1">
    <property type="nucleotide sequence ID" value="NZ_BAAARV010000100.1"/>
</dbReference>
<evidence type="ECO:0000256" key="1">
    <source>
        <dbReference type="ARBA" id="ARBA00001974"/>
    </source>
</evidence>
<evidence type="ECO:0000256" key="10">
    <source>
        <dbReference type="ARBA" id="ARBA00029426"/>
    </source>
</evidence>
<dbReference type="Pfam" id="PF02910">
    <property type="entry name" value="Succ_DH_flav_C"/>
    <property type="match status" value="1"/>
</dbReference>
<evidence type="ECO:0000256" key="5">
    <source>
        <dbReference type="ARBA" id="ARBA00021901"/>
    </source>
</evidence>
<dbReference type="PIRSF" id="PIRSF000171">
    <property type="entry name" value="SDHA_APRA_LASPO"/>
    <property type="match status" value="1"/>
</dbReference>
<dbReference type="Gene3D" id="3.50.50.60">
    <property type="entry name" value="FAD/NAD(P)-binding domain"/>
    <property type="match status" value="1"/>
</dbReference>
<dbReference type="NCBIfam" id="NF005867">
    <property type="entry name" value="PRK07804.1"/>
    <property type="match status" value="1"/>
</dbReference>
<evidence type="ECO:0000256" key="11">
    <source>
        <dbReference type="ARBA" id="ARBA00048305"/>
    </source>
</evidence>
<keyword evidence="17" id="KW-1185">Reference proteome</keyword>
<dbReference type="InterPro" id="IPR027477">
    <property type="entry name" value="Succ_DH/fumarate_Rdtase_cat_sf"/>
</dbReference>
<dbReference type="Pfam" id="PF00890">
    <property type="entry name" value="FAD_binding_2"/>
    <property type="match status" value="1"/>
</dbReference>
<dbReference type="NCBIfam" id="NF005701">
    <property type="entry name" value="PRK07512.1"/>
    <property type="match status" value="1"/>
</dbReference>
<protein>
    <recommendedName>
        <fullName evidence="5 12">L-aspartate oxidase</fullName>
        <ecNumber evidence="4 12">1.4.3.16</ecNumber>
    </recommendedName>
</protein>
<dbReference type="Proteomes" id="UP001501444">
    <property type="component" value="Unassembled WGS sequence"/>
</dbReference>
<organism evidence="16 17">
    <name type="scientific">Dactylosporangium salmoneum</name>
    <dbReference type="NCBI Taxonomy" id="53361"/>
    <lineage>
        <taxon>Bacteria</taxon>
        <taxon>Bacillati</taxon>
        <taxon>Actinomycetota</taxon>
        <taxon>Actinomycetes</taxon>
        <taxon>Micromonosporales</taxon>
        <taxon>Micromonosporaceae</taxon>
        <taxon>Dactylosporangium</taxon>
    </lineage>
</organism>
<evidence type="ECO:0000256" key="6">
    <source>
        <dbReference type="ARBA" id="ARBA00022630"/>
    </source>
</evidence>
<dbReference type="InterPro" id="IPR015939">
    <property type="entry name" value="Fum_Rdtase/Succ_DH_flav-like_C"/>
</dbReference>
<comment type="function">
    <text evidence="10">Catalyzes the oxidation of L-aspartate to iminoaspartate, the first step in the de novo biosynthesis of NAD(+).</text>
</comment>
<accession>A0ABN3HQK2</accession>
<dbReference type="PRINTS" id="PR00411">
    <property type="entry name" value="PNDRDTASEI"/>
</dbReference>
<evidence type="ECO:0000259" key="14">
    <source>
        <dbReference type="Pfam" id="PF00890"/>
    </source>
</evidence>
<dbReference type="EC" id="1.4.3.16" evidence="4 12"/>
<dbReference type="SUPFAM" id="SSF56425">
    <property type="entry name" value="Succinate dehydrogenase/fumarate reductase flavoprotein, catalytic domain"/>
    <property type="match status" value="1"/>
</dbReference>
<evidence type="ECO:0000313" key="16">
    <source>
        <dbReference type="EMBL" id="GAA2385785.1"/>
    </source>
</evidence>
<evidence type="ECO:0000256" key="2">
    <source>
        <dbReference type="ARBA" id="ARBA00004950"/>
    </source>
</evidence>
<evidence type="ECO:0000259" key="15">
    <source>
        <dbReference type="Pfam" id="PF02910"/>
    </source>
</evidence>
<dbReference type="PANTHER" id="PTHR42716">
    <property type="entry name" value="L-ASPARTATE OXIDASE"/>
    <property type="match status" value="1"/>
</dbReference>
<sequence length="541" mass="56971">MNGPIVPRRLDGPPPGWAEPTDVVVIGSGVAGLTAALHLREAGLHVTVVTKVNIDDGSTRWAQGGIAAVLDRSDTPEAHAQDTLVAGVGLCDPAAVDVLVREGPTRVRELIRWGAEFDRHSDGSLMLTREGGHHANRIIHAGGDATGAEVQRALHAAVHRDPWIRLIEHALVLDLLTDSAGRACGVTLHVLGEGAEDGVGAVMARAVVLATGGMGQIFAATTNPIVSTGDGVALALRAGARVTDLEFVQFHPTALALGNHDSQQPLVSEALRGEGAYLRDGDGNRFMVGRHELAELAPRDVVAKGIYRVMRAEGASNVWLDARHLGREFLEARFPTIVASCRAAGVDPAEDLVPVSPAAHYASGGVRTDLHGRSSIPGLYACGEVACTGVHGANRLASNSLLEGLVFARRIAEDIARDLPSQGEPVTVERPTWSADPAIRPHLQAAMSAHASVLRSAESLDQATQALTKLSADRAEANVAAWEATNLLTVASALVAAATQRQETRGCHWREDFPDASDVFRGHFLAALDDAGGLTETWEDA</sequence>
<dbReference type="InterPro" id="IPR005288">
    <property type="entry name" value="NadB"/>
</dbReference>
<dbReference type="NCBIfam" id="TIGR00551">
    <property type="entry name" value="nadB"/>
    <property type="match status" value="1"/>
</dbReference>
<dbReference type="EMBL" id="BAAARV010000100">
    <property type="protein sequence ID" value="GAA2385785.1"/>
    <property type="molecule type" value="Genomic_DNA"/>
</dbReference>
<evidence type="ECO:0000313" key="17">
    <source>
        <dbReference type="Proteomes" id="UP001501444"/>
    </source>
</evidence>
<evidence type="ECO:0000256" key="8">
    <source>
        <dbReference type="ARBA" id="ARBA00022827"/>
    </source>
</evidence>
<dbReference type="PANTHER" id="PTHR42716:SF2">
    <property type="entry name" value="L-ASPARTATE OXIDASE, CHLOROPLASTIC"/>
    <property type="match status" value="1"/>
</dbReference>
<evidence type="ECO:0000256" key="7">
    <source>
        <dbReference type="ARBA" id="ARBA00022642"/>
    </source>
</evidence>
<dbReference type="InterPro" id="IPR003953">
    <property type="entry name" value="FAD-dep_OxRdtase_2_FAD-bd"/>
</dbReference>
<feature type="domain" description="Fumarate reductase/succinate dehydrogenase flavoprotein-like C-terminal" evidence="15">
    <location>
        <begin position="442"/>
        <end position="527"/>
    </location>
</feature>
<evidence type="ECO:0000256" key="12">
    <source>
        <dbReference type="NCBIfam" id="TIGR00551"/>
    </source>
</evidence>
<dbReference type="InterPro" id="IPR036188">
    <property type="entry name" value="FAD/NAD-bd_sf"/>
</dbReference>
<dbReference type="SUPFAM" id="SSF46977">
    <property type="entry name" value="Succinate dehydrogenase/fumarate reductase flavoprotein C-terminal domain"/>
    <property type="match status" value="1"/>
</dbReference>
<keyword evidence="6 13" id="KW-0285">Flavoprotein</keyword>
<reference evidence="16 17" key="1">
    <citation type="journal article" date="2019" name="Int. J. Syst. Evol. Microbiol.">
        <title>The Global Catalogue of Microorganisms (GCM) 10K type strain sequencing project: providing services to taxonomists for standard genome sequencing and annotation.</title>
        <authorList>
            <consortium name="The Broad Institute Genomics Platform"/>
            <consortium name="The Broad Institute Genome Sequencing Center for Infectious Disease"/>
            <person name="Wu L."/>
            <person name="Ma J."/>
        </authorList>
    </citation>
    <scope>NUCLEOTIDE SEQUENCE [LARGE SCALE GENOMIC DNA]</scope>
    <source>
        <strain evidence="16 17">JCM 3272</strain>
    </source>
</reference>
<name>A0ABN3HQK2_9ACTN</name>